<evidence type="ECO:0000256" key="1">
    <source>
        <dbReference type="SAM" id="MobiDB-lite"/>
    </source>
</evidence>
<sequence>MKENRRRGAATVSPPAAPPLQQAGSESVCSPNRRRRQRLQPGSTCSRASKLFSPGAGSTGASDALSGPPAPLAHSFSCRAFYLSSFRMVAPSSVMVTSPVIIPHPSLLQALGTESTLHYAGDSSCSYNVQGADAAPALGSPTDKGPASSQQG</sequence>
<keyword evidence="3" id="KW-1185">Reference proteome</keyword>
<dbReference type="InParanoid" id="A0A7J8E352"/>
<dbReference type="EMBL" id="JACASF010000015">
    <property type="protein sequence ID" value="KAF6429790.1"/>
    <property type="molecule type" value="Genomic_DNA"/>
</dbReference>
<organism evidence="2 3">
    <name type="scientific">Molossus molossus</name>
    <name type="common">Pallas' mastiff bat</name>
    <name type="synonym">Vespertilio molossus</name>
    <dbReference type="NCBI Taxonomy" id="27622"/>
    <lineage>
        <taxon>Eukaryota</taxon>
        <taxon>Metazoa</taxon>
        <taxon>Chordata</taxon>
        <taxon>Craniata</taxon>
        <taxon>Vertebrata</taxon>
        <taxon>Euteleostomi</taxon>
        <taxon>Mammalia</taxon>
        <taxon>Eutheria</taxon>
        <taxon>Laurasiatheria</taxon>
        <taxon>Chiroptera</taxon>
        <taxon>Yangochiroptera</taxon>
        <taxon>Molossidae</taxon>
        <taxon>Molossus</taxon>
    </lineage>
</organism>
<proteinExistence type="predicted"/>
<dbReference type="AlphaFoldDB" id="A0A7J8E352"/>
<accession>A0A7J8E352</accession>
<protein>
    <submittedName>
        <fullName evidence="2">Uncharacterized protein</fullName>
    </submittedName>
</protein>
<dbReference type="Proteomes" id="UP000550707">
    <property type="component" value="Unassembled WGS sequence"/>
</dbReference>
<gene>
    <name evidence="2" type="ORF">HJG59_009086</name>
</gene>
<reference evidence="2 3" key="1">
    <citation type="journal article" date="2020" name="Nature">
        <title>Six reference-quality genomes reveal evolution of bat adaptations.</title>
        <authorList>
            <person name="Jebb D."/>
            <person name="Huang Z."/>
            <person name="Pippel M."/>
            <person name="Hughes G.M."/>
            <person name="Lavrichenko K."/>
            <person name="Devanna P."/>
            <person name="Winkler S."/>
            <person name="Jermiin L.S."/>
            <person name="Skirmuntt E.C."/>
            <person name="Katzourakis A."/>
            <person name="Burkitt-Gray L."/>
            <person name="Ray D.A."/>
            <person name="Sullivan K.A.M."/>
            <person name="Roscito J.G."/>
            <person name="Kirilenko B.M."/>
            <person name="Davalos L.M."/>
            <person name="Corthals A.P."/>
            <person name="Power M.L."/>
            <person name="Jones G."/>
            <person name="Ransome R.D."/>
            <person name="Dechmann D.K.N."/>
            <person name="Locatelli A.G."/>
            <person name="Puechmaille S.J."/>
            <person name="Fedrigo O."/>
            <person name="Jarvis E.D."/>
            <person name="Hiller M."/>
            <person name="Vernes S.C."/>
            <person name="Myers E.W."/>
            <person name="Teeling E.C."/>
        </authorList>
    </citation>
    <scope>NUCLEOTIDE SEQUENCE [LARGE SCALE GENOMIC DNA]</scope>
    <source>
        <strain evidence="2">MMolMol1</strain>
        <tissue evidence="2">Muscle</tissue>
    </source>
</reference>
<feature type="region of interest" description="Disordered" evidence="1">
    <location>
        <begin position="1"/>
        <end position="70"/>
    </location>
</feature>
<name>A0A7J8E352_MOLMO</name>
<evidence type="ECO:0000313" key="2">
    <source>
        <dbReference type="EMBL" id="KAF6429790.1"/>
    </source>
</evidence>
<evidence type="ECO:0000313" key="3">
    <source>
        <dbReference type="Proteomes" id="UP000550707"/>
    </source>
</evidence>
<comment type="caution">
    <text evidence="2">The sequence shown here is derived from an EMBL/GenBank/DDBJ whole genome shotgun (WGS) entry which is preliminary data.</text>
</comment>